<feature type="domain" description="PIN" evidence="1">
    <location>
        <begin position="34"/>
        <end position="120"/>
    </location>
</feature>
<sequence length="163" mass="18063">MKKFSVYIETSIVSYLAAKPSRDLLTAACQQITSEWWENKRNEYDLFTSELVVAEASAGDPNVAAKRLKLLQEVSELKITDDVRQIADTLIGQGALPDKAQADALHIATATVHGIDYLLTWNCRHIDNPATKPLVRKVCSAKGYLCPEICTPIEIMEVSENAK</sequence>
<accession>A0A1J5DXU1</accession>
<dbReference type="SUPFAM" id="SSF88723">
    <property type="entry name" value="PIN domain-like"/>
    <property type="match status" value="1"/>
</dbReference>
<evidence type="ECO:0000313" key="3">
    <source>
        <dbReference type="Proteomes" id="UP000183085"/>
    </source>
</evidence>
<protein>
    <submittedName>
        <fullName evidence="2">DNA-binding protein</fullName>
    </submittedName>
</protein>
<dbReference type="InterPro" id="IPR002716">
    <property type="entry name" value="PIN_dom"/>
</dbReference>
<dbReference type="Pfam" id="PF01850">
    <property type="entry name" value="PIN"/>
    <property type="match status" value="1"/>
</dbReference>
<proteinExistence type="predicted"/>
<dbReference type="GO" id="GO:0003677">
    <property type="term" value="F:DNA binding"/>
    <property type="evidence" value="ECO:0007669"/>
    <property type="project" value="UniProtKB-KW"/>
</dbReference>
<dbReference type="AlphaFoldDB" id="A0A1J5DXU1"/>
<gene>
    <name evidence="2" type="ORF">AUJ95_04745</name>
</gene>
<name>A0A1J5DXU1_9BACT</name>
<comment type="caution">
    <text evidence="2">The sequence shown here is derived from an EMBL/GenBank/DDBJ whole genome shotgun (WGS) entry which is preliminary data.</text>
</comment>
<reference evidence="2 3" key="1">
    <citation type="journal article" date="2016" name="Environ. Microbiol.">
        <title>Genomic resolution of a cold subsurface aquifer community provides metabolic insights for novel microbes adapted to high CO concentrations.</title>
        <authorList>
            <person name="Probst A.J."/>
            <person name="Castelle C.J."/>
            <person name="Singh A."/>
            <person name="Brown C.T."/>
            <person name="Anantharaman K."/>
            <person name="Sharon I."/>
            <person name="Hug L.A."/>
            <person name="Burstein D."/>
            <person name="Emerson J.B."/>
            <person name="Thomas B.C."/>
            <person name="Banfield J.F."/>
        </authorList>
    </citation>
    <scope>NUCLEOTIDE SEQUENCE [LARGE SCALE GENOMIC DNA]</scope>
    <source>
        <strain evidence="2">CG2_30_40_21</strain>
    </source>
</reference>
<dbReference type="Gene3D" id="3.40.50.1010">
    <property type="entry name" value="5'-nuclease"/>
    <property type="match status" value="1"/>
</dbReference>
<keyword evidence="2" id="KW-0238">DNA-binding</keyword>
<dbReference type="InterPro" id="IPR029060">
    <property type="entry name" value="PIN-like_dom_sf"/>
</dbReference>
<evidence type="ECO:0000313" key="2">
    <source>
        <dbReference type="EMBL" id="OIP40235.1"/>
    </source>
</evidence>
<dbReference type="Proteomes" id="UP000183085">
    <property type="component" value="Unassembled WGS sequence"/>
</dbReference>
<evidence type="ECO:0000259" key="1">
    <source>
        <dbReference type="Pfam" id="PF01850"/>
    </source>
</evidence>
<dbReference type="EMBL" id="MNYI01000125">
    <property type="protein sequence ID" value="OIP40235.1"/>
    <property type="molecule type" value="Genomic_DNA"/>
</dbReference>
<dbReference type="STRING" id="1817895.AUJ95_04745"/>
<dbReference type="CDD" id="cd18687">
    <property type="entry name" value="PIN_VapC-like"/>
    <property type="match status" value="1"/>
</dbReference>
<organism evidence="2 3">
    <name type="scientific">Candidatus Desantisbacteria bacterium CG2_30_40_21</name>
    <dbReference type="NCBI Taxonomy" id="1817895"/>
    <lineage>
        <taxon>Bacteria</taxon>
        <taxon>Candidatus Desantisiibacteriota</taxon>
    </lineage>
</organism>